<accession>A0ABD5QTD9</accession>
<dbReference type="Proteomes" id="UP001596145">
    <property type="component" value="Unassembled WGS sequence"/>
</dbReference>
<sequence>MSEQGAIDADFDDAELSYEERVADALEGVRTEPVPGSLAIDLVTRQLLFVRSKVADTLAEYYEQEGFDLATYGPHPWLPVSVDDAAYECYYVNDLSLDSLDEIHKLNDYDFPQGRLAVVGVEQAWSGDEVDGL</sequence>
<protein>
    <submittedName>
        <fullName evidence="1">Uncharacterized protein</fullName>
    </submittedName>
</protein>
<keyword evidence="2" id="KW-1185">Reference proteome</keyword>
<dbReference type="EMBL" id="JBHSKV010000017">
    <property type="protein sequence ID" value="MFC5135515.1"/>
    <property type="molecule type" value="Genomic_DNA"/>
</dbReference>
<proteinExistence type="predicted"/>
<reference evidence="1 2" key="1">
    <citation type="journal article" date="2019" name="Int. J. Syst. Evol. Microbiol.">
        <title>The Global Catalogue of Microorganisms (GCM) 10K type strain sequencing project: providing services to taxonomists for standard genome sequencing and annotation.</title>
        <authorList>
            <consortium name="The Broad Institute Genomics Platform"/>
            <consortium name="The Broad Institute Genome Sequencing Center for Infectious Disease"/>
            <person name="Wu L."/>
            <person name="Ma J."/>
        </authorList>
    </citation>
    <scope>NUCLEOTIDE SEQUENCE [LARGE SCALE GENOMIC DNA]</scope>
    <source>
        <strain evidence="1 2">CGMCC 1.16026</strain>
    </source>
</reference>
<organism evidence="1 2">
    <name type="scientific">Halorubrum glutamatedens</name>
    <dbReference type="NCBI Taxonomy" id="2707018"/>
    <lineage>
        <taxon>Archaea</taxon>
        <taxon>Methanobacteriati</taxon>
        <taxon>Methanobacteriota</taxon>
        <taxon>Stenosarchaea group</taxon>
        <taxon>Halobacteria</taxon>
        <taxon>Halobacteriales</taxon>
        <taxon>Haloferacaceae</taxon>
        <taxon>Halorubrum</taxon>
    </lineage>
</organism>
<comment type="caution">
    <text evidence="1">The sequence shown here is derived from an EMBL/GenBank/DDBJ whole genome shotgun (WGS) entry which is preliminary data.</text>
</comment>
<evidence type="ECO:0000313" key="2">
    <source>
        <dbReference type="Proteomes" id="UP001596145"/>
    </source>
</evidence>
<gene>
    <name evidence="1" type="ORF">ACFPJA_12410</name>
</gene>
<dbReference type="RefSeq" id="WP_122106607.1">
    <property type="nucleotide sequence ID" value="NZ_JBHSKV010000017.1"/>
</dbReference>
<evidence type="ECO:0000313" key="1">
    <source>
        <dbReference type="EMBL" id="MFC5135515.1"/>
    </source>
</evidence>
<name>A0ABD5QTD9_9EURY</name>
<dbReference type="AlphaFoldDB" id="A0ABD5QTD9"/>